<dbReference type="InterPro" id="IPR001932">
    <property type="entry name" value="PPM-type_phosphatase-like_dom"/>
</dbReference>
<dbReference type="InterPro" id="IPR000700">
    <property type="entry name" value="PAS-assoc_C"/>
</dbReference>
<dbReference type="PROSITE" id="PS50113">
    <property type="entry name" value="PAC"/>
    <property type="match status" value="1"/>
</dbReference>
<comment type="caution">
    <text evidence="4">The sequence shown here is derived from an EMBL/GenBank/DDBJ whole genome shotgun (WGS) entry which is preliminary data.</text>
</comment>
<dbReference type="Gene3D" id="3.30.450.20">
    <property type="entry name" value="PAS domain"/>
    <property type="match status" value="1"/>
</dbReference>
<dbReference type="SMART" id="SM00086">
    <property type="entry name" value="PAC"/>
    <property type="match status" value="1"/>
</dbReference>
<dbReference type="SUPFAM" id="SSF55785">
    <property type="entry name" value="PYP-like sensor domain (PAS domain)"/>
    <property type="match status" value="1"/>
</dbReference>
<dbReference type="Pfam" id="PF13426">
    <property type="entry name" value="PAS_9"/>
    <property type="match status" value="1"/>
</dbReference>
<dbReference type="InterPro" id="IPR029016">
    <property type="entry name" value="GAF-like_dom_sf"/>
</dbReference>
<dbReference type="InterPro" id="IPR052016">
    <property type="entry name" value="Bact_Sigma-Reg"/>
</dbReference>
<dbReference type="InterPro" id="IPR035965">
    <property type="entry name" value="PAS-like_dom_sf"/>
</dbReference>
<organism evidence="4 5">
    <name type="scientific">Aeromicrobium alkaliterrae</name>
    <dbReference type="NCBI Taxonomy" id="302168"/>
    <lineage>
        <taxon>Bacteria</taxon>
        <taxon>Bacillati</taxon>
        <taxon>Actinomycetota</taxon>
        <taxon>Actinomycetes</taxon>
        <taxon>Propionibacteriales</taxon>
        <taxon>Nocardioidaceae</taxon>
        <taxon>Aeromicrobium</taxon>
    </lineage>
</organism>
<reference evidence="4 5" key="1">
    <citation type="journal article" date="2019" name="Int. J. Syst. Evol. Microbiol.">
        <title>The Global Catalogue of Microorganisms (GCM) 10K type strain sequencing project: providing services to taxonomists for standard genome sequencing and annotation.</title>
        <authorList>
            <consortium name="The Broad Institute Genomics Platform"/>
            <consortium name="The Broad Institute Genome Sequencing Center for Infectious Disease"/>
            <person name="Wu L."/>
            <person name="Ma J."/>
        </authorList>
    </citation>
    <scope>NUCLEOTIDE SEQUENCE [LARGE SCALE GENOMIC DNA]</scope>
    <source>
        <strain evidence="4 5">JCM 13518</strain>
    </source>
</reference>
<protein>
    <recommendedName>
        <fullName evidence="3">PAC domain-containing protein</fullName>
    </recommendedName>
</protein>
<evidence type="ECO:0000259" key="3">
    <source>
        <dbReference type="PROSITE" id="PS50113"/>
    </source>
</evidence>
<dbReference type="PANTHER" id="PTHR43156:SF2">
    <property type="entry name" value="STAGE II SPORULATION PROTEIN E"/>
    <property type="match status" value="1"/>
</dbReference>
<proteinExistence type="predicted"/>
<evidence type="ECO:0000256" key="2">
    <source>
        <dbReference type="SAM" id="MobiDB-lite"/>
    </source>
</evidence>
<accession>A0ABN2K748</accession>
<dbReference type="InterPro" id="IPR036457">
    <property type="entry name" value="PPM-type-like_dom_sf"/>
</dbReference>
<feature type="compositionally biased region" description="Polar residues" evidence="2">
    <location>
        <begin position="630"/>
        <end position="639"/>
    </location>
</feature>
<keyword evidence="5" id="KW-1185">Reference proteome</keyword>
<dbReference type="CDD" id="cd00130">
    <property type="entry name" value="PAS"/>
    <property type="match status" value="1"/>
</dbReference>
<gene>
    <name evidence="4" type="ORF">GCM10009710_32180</name>
</gene>
<dbReference type="PANTHER" id="PTHR43156">
    <property type="entry name" value="STAGE II SPORULATION PROTEIN E-RELATED"/>
    <property type="match status" value="1"/>
</dbReference>
<evidence type="ECO:0000256" key="1">
    <source>
        <dbReference type="ARBA" id="ARBA00022801"/>
    </source>
</evidence>
<dbReference type="EMBL" id="BAAAME010000005">
    <property type="protein sequence ID" value="GAA1749756.1"/>
    <property type="molecule type" value="Genomic_DNA"/>
</dbReference>
<evidence type="ECO:0000313" key="5">
    <source>
        <dbReference type="Proteomes" id="UP001501057"/>
    </source>
</evidence>
<keyword evidence="1" id="KW-0378">Hydrolase</keyword>
<dbReference type="InterPro" id="IPR000014">
    <property type="entry name" value="PAS"/>
</dbReference>
<dbReference type="Gene3D" id="3.30.450.40">
    <property type="match status" value="1"/>
</dbReference>
<evidence type="ECO:0000313" key="4">
    <source>
        <dbReference type="EMBL" id="GAA1749756.1"/>
    </source>
</evidence>
<feature type="region of interest" description="Disordered" evidence="2">
    <location>
        <begin position="623"/>
        <end position="643"/>
    </location>
</feature>
<dbReference type="InterPro" id="IPR001610">
    <property type="entry name" value="PAC"/>
</dbReference>
<dbReference type="Pfam" id="PF07228">
    <property type="entry name" value="SpoIIE"/>
    <property type="match status" value="2"/>
</dbReference>
<feature type="domain" description="PAC" evidence="3">
    <location>
        <begin position="226"/>
        <end position="280"/>
    </location>
</feature>
<sequence>MTEMLDSGTAAGLARAELRTVLGDAPVAVLVVDLATSEVVHANDVAVQLAPDAELPARLDAWGRSAGLQDPSGVELEDTHHPLSRLLRAEGVPGQPVTALRRSEMGESREPLWMIGIPMAGAPMLDSHALVVLLSVVEEEAAAAAEAIVHQEAQLRQRAVLATGLSFTVADAREPDCPLVWVNPAFTASTGYAFDEAVGRNCRFLQGEGTDRAEIARIRAAIDAREAVVATVLNYRKDGLAFWNQVTITPIADADGVVTHFVGVQTDVSGRIFADRERDRALHAEQAARAEAESAQARLTLLAEATEAVADELEEAGARERLLALIVPDLADSAALFQLDSQGNVTDHLARHRDSAMAEETDRLAGEIRDLTPPGGLLRALLGDESIRLVSDVGSDAAREVAQGFVTDPRYLDRFEATLRVDSSMIVGLPGRDSIRDVLVLNRTADRPSFTTDDATLARELGRRTGLILENLRLYVTQSRIAQTLQRSLLPILPELDWLDVDARYLASSDDAEVGGDFYDLFEYPDGGIGVAVGDVEGHDIYAAAAMGQLKGLLRATALTQRAMPAAILEQVDQLVSHRPSGGVPPESTSRLAGSRGASERREPDRLATLSFAHLEPPRRSAIRLGRPSSRASSATSFRVDSEGGVADEPLTVQPAMSRVGLGDAAVEVLGEQRRRGPTWTLTLSSAGHPPPLTRLPDGEVVFLDPPFAQGPLLGLGMTRRRHDATFLLPAGSIVLFYTDGLIERRADRSDEAEQRLIRAAAGAPEGLGAFVDHILAELVDTHPGDAAHDDVVVVALCLHEEKVEPGVETEPGTAGS</sequence>
<name>A0ABN2K748_9ACTN</name>
<dbReference type="Gene3D" id="3.60.40.10">
    <property type="entry name" value="PPM-type phosphatase domain"/>
    <property type="match status" value="1"/>
</dbReference>
<dbReference type="Proteomes" id="UP001501057">
    <property type="component" value="Unassembled WGS sequence"/>
</dbReference>
<dbReference type="SUPFAM" id="SSF55781">
    <property type="entry name" value="GAF domain-like"/>
    <property type="match status" value="1"/>
</dbReference>
<feature type="region of interest" description="Disordered" evidence="2">
    <location>
        <begin position="577"/>
        <end position="605"/>
    </location>
</feature>
<dbReference type="SMART" id="SM00331">
    <property type="entry name" value="PP2C_SIG"/>
    <property type="match status" value="1"/>
</dbReference>
<dbReference type="NCBIfam" id="TIGR00229">
    <property type="entry name" value="sensory_box"/>
    <property type="match status" value="1"/>
</dbReference>